<comment type="caution">
    <text evidence="4">The sequence shown here is derived from an EMBL/GenBank/DDBJ whole genome shotgun (WGS) entry which is preliminary data.</text>
</comment>
<dbReference type="SMART" id="SM00912">
    <property type="entry name" value="Haemagg_act"/>
    <property type="match status" value="1"/>
</dbReference>
<feature type="compositionally biased region" description="Polar residues" evidence="2">
    <location>
        <begin position="1661"/>
        <end position="1679"/>
    </location>
</feature>
<dbReference type="InterPro" id="IPR011050">
    <property type="entry name" value="Pectin_lyase_fold/virulence"/>
</dbReference>
<dbReference type="InterPro" id="IPR012334">
    <property type="entry name" value="Pectin_lyas_fold"/>
</dbReference>
<protein>
    <submittedName>
        <fullName evidence="4">Hemagglutinin repeat-containing protein</fullName>
    </submittedName>
</protein>
<dbReference type="SUPFAM" id="SSF51126">
    <property type="entry name" value="Pectin lyase-like"/>
    <property type="match status" value="1"/>
</dbReference>
<evidence type="ECO:0000313" key="5">
    <source>
        <dbReference type="Proteomes" id="UP001236274"/>
    </source>
</evidence>
<feature type="coiled-coil region" evidence="1">
    <location>
        <begin position="406"/>
        <end position="440"/>
    </location>
</feature>
<dbReference type="Gene3D" id="2.160.20.10">
    <property type="entry name" value="Single-stranded right-handed beta-helix, Pectin lyase-like"/>
    <property type="match status" value="1"/>
</dbReference>
<dbReference type="Pfam" id="PF05860">
    <property type="entry name" value="TPS"/>
    <property type="match status" value="1"/>
</dbReference>
<evidence type="ECO:0000259" key="3">
    <source>
        <dbReference type="SMART" id="SM00912"/>
    </source>
</evidence>
<keyword evidence="1" id="KW-0175">Coiled coil</keyword>
<evidence type="ECO:0000256" key="1">
    <source>
        <dbReference type="SAM" id="Coils"/>
    </source>
</evidence>
<reference evidence="4" key="1">
    <citation type="submission" date="2023-05" db="EMBL/GenBank/DDBJ databases">
        <title>Cataloging the Phylogenetic Diversity of Human Bladder Bacteria.</title>
        <authorList>
            <person name="Du J."/>
        </authorList>
    </citation>
    <scope>NUCLEOTIDE SEQUENCE</scope>
    <source>
        <strain evidence="4">UMB10101</strain>
    </source>
</reference>
<gene>
    <name evidence="4" type="ORF">QP520_00520</name>
</gene>
<sequence length="2416" mass="262521">MKQKRLQYKIAVWLTMGLMVMDPLVVPLVYAENPIEVDRNAPQHRQAQVGQAANGITLVNIAGPTAGGVSRNDYTNFNVPQHGVILNNSYQMANTSLAGYVPGNANMMRGSASVIVNEVTSHNPTNMNGFIEVAGRKASVVVANPNGITVDGGGFINTDRAVLTTGKPEYDPNGNLNTYRVEQGSIAINGKGLNAKESNSLQILTEAAQVNAGVWANAVETRTGKNIIDAKSLESKALGSSNQIGLDVSAIGGMYANSITMKGTNDGLGVNIKGTLSSVHATTISVDGMIQVDGGITSNGQTSISGHAISVGQDGVVQGDNGLSIESQSSMANHGLVNSNGTTDIHATSVDNAENGRIYGNTVSIKADIVSNHTDATIEARYKSAADILTQAKEELDKEWNADITAYKTKEELQAHRNRIEELTKTYDKAQEAMTKVQKELDSHKSGTMASRDHMDIQANEIHNNGNALLYSGNTMNLTGSHVIENKGATIQSGGEMTLTTSNLVNDNASFGMKRVSDGMTKHGDKLKVDDKNHPEENQIFDVSEFPGYTGKGGYGVAHKVPVKQADGTIKMVDKGVPPVKNFTLIRSEEEHTHTEVTNNQPGVISAGGDIVINGASSNINSKIASAGQVVFNGAHETVSEKTSDKVFKTGTTQVSEAKRVHKGHGWGHKWRRYWDPEVFMTPSIEEQNIQPIGTIQEHAEDTIAEANKHKVNDSLDPFGTGNQGKSSIGNVTIEGLKLPTQAIYNIHPDITANALIETDSAFTNRKKFVSSEYMLNALANDPDRRMKRLGDGFYEQGLINSQILSATGKPYLEGYTDNESEYKALLEAGISYGKKYKLTPGITLSEEQMKSITTDMVWLETKTVVVKGQPQQVLYPKVYLAKQSAKQIDAMGAVVSGKSIIANSDSTFKNSGNMMADSIVVQANTVDNTGRFNANTVAIGATDSIRNTGAIHGNDSVTLRANNDISVEAATHKLANQDVLMQQGRIGVSNPKGTIDIHSNKDVHLTGAVITGGEEGTISITSANTVNLDTKKLSAKKDMTLNAANYLRTDRGTEIGTQILGDGNVTVAAKNDVNIRQGVINSEHGVTTIAAGNDVNIENGNTYSRDQYGLQYKEKGLLSRTVNTIRKDYEHTGVVASTIGGNTIQVGANHDVNVTGSNVLGTGDVAIAAGNKVRTNSAEDSSRNDTYQHSKKKGLMGAGLGFTIGSKKITDTYDGRYTTQEASNIASTNGVINVTAGDTIHSTTTNYFSNSPVSLTAADVDIDGKHNSSHVVQTHEEKRSGLTVSVGGQVVSALNTAQQLSKRANSRKTSVLSAFEYGEAANSIKHAYNDAKAYSKIKPVNLLDKEREVLSKANELNKSYQIEHPEIENAVHPDVQNATDKEQKYKHERARKDSLLNINVSIGSSKFKQRNELNEEQYIGSSLASKTKVDILANSNDMSKGNIHITGSTVEAPVVNVNASNILRMDAGTNTIVQHDDYTSSGWSIGATVSPHGSGVIGLDANVYKGKENALETTKTHTGTVILGKQVNTVSGNNTEIIGSKVIGESVTTKVGHDLKIESLQDTNDYHKISKNKGISVSYGMSGPARVGFDNSRGTTDSHYASVTNQAGIYAGDGGYNVQVNHATTLTGGIIKGSLDKSRNKLSSNSLKMNDIQNEASYSAKTSGYSLSTTKRSKNNPIGITGSPKMGIPVKGNSKSTTHSAISEGIIEIAERESLEKINHDTEQALNKLAPIFDKKTVEEKQILLTKISNHGYKLIGDISTHQQTQLLNQIIDAKRKNDKAKAESLLKEYNKWDENGVYRLLLHSGFGAFIAKTSGNGGFNGFNAASANILLNNTKNKDLGKIFSLVIGKAVGNDVGVAVSSIAREKNWLEHEDRQNLNNDFAVLIANVDNLSEPEKLHQLRKKAAYYYALMRYERDYHEYYFTADNEVHPTDGGIHLDQPYYTTESYEKFVNNLFAYMMGDNQANIDYYSDLSDKYYNEFVSNNKYLKDFEAKGYMIIEHNSGWQKEDGQYYDQLLNGNRVLNGTYRGKVLELQGYPTVLGDDGSTFYTLDEDGTPWYNPNPSESSRNRIVWQGYQASDGQLIQYHADKTITRTGDFLGNQFLKAGYKPQWVESGDYWIANGWYINLNDESRKLISESLSGGVGENNTIAMNTLKWTTSKVGRDLGILSDREESASLFFINTAARKGNSSNSVIYTNGVGVDVNLSNLLTKIGVKAPKIIYNNTPNEYKLGTSVGAYASKVIPNNSDIDLERMHFKTEHTNFLWGGKSPQFQTINDVDYALGEDKIDINSNTLHALAPRMTPGKIKSKHRSKTHSMPVEISFGLSKSVEEYGPLNPDQLALVKKVYGGLPYESQRAAAFQDSHPDFNGEKWINLGNNLEYYVAVDKDGRYKILLNEGWQPITKEALQSAYRRKE</sequence>
<feature type="domain" description="Filamentous haemagglutinin FhaB/tRNA nuclease CdiA-like TPS" evidence="3">
    <location>
        <begin position="53"/>
        <end position="173"/>
    </location>
</feature>
<organism evidence="4 5">
    <name type="scientific">Veillonella atypica</name>
    <dbReference type="NCBI Taxonomy" id="39777"/>
    <lineage>
        <taxon>Bacteria</taxon>
        <taxon>Bacillati</taxon>
        <taxon>Bacillota</taxon>
        <taxon>Negativicutes</taxon>
        <taxon>Veillonellales</taxon>
        <taxon>Veillonellaceae</taxon>
        <taxon>Veillonella</taxon>
    </lineage>
</organism>
<dbReference type="InterPro" id="IPR025157">
    <property type="entry name" value="Hemagglutinin_rpt"/>
</dbReference>
<dbReference type="Pfam" id="PF13332">
    <property type="entry name" value="Fil_haemagg_2"/>
    <property type="match status" value="2"/>
</dbReference>
<proteinExistence type="predicted"/>
<dbReference type="NCBIfam" id="TIGR01901">
    <property type="entry name" value="adhes_NPXG"/>
    <property type="match status" value="1"/>
</dbReference>
<name>A0AAJ1V4F7_9FIRM</name>
<dbReference type="EMBL" id="JASORJ010000001">
    <property type="protein sequence ID" value="MDK7356117.1"/>
    <property type="molecule type" value="Genomic_DNA"/>
</dbReference>
<dbReference type="InterPro" id="IPR008638">
    <property type="entry name" value="FhaB/CdiA-like_TPS"/>
</dbReference>
<feature type="region of interest" description="Disordered" evidence="2">
    <location>
        <begin position="1661"/>
        <end position="1698"/>
    </location>
</feature>
<evidence type="ECO:0000313" key="4">
    <source>
        <dbReference type="EMBL" id="MDK7356117.1"/>
    </source>
</evidence>
<dbReference type="RefSeq" id="WP_285416297.1">
    <property type="nucleotide sequence ID" value="NZ_JASORJ010000001.1"/>
</dbReference>
<dbReference type="GO" id="GO:0003824">
    <property type="term" value="F:catalytic activity"/>
    <property type="evidence" value="ECO:0007669"/>
    <property type="project" value="UniProtKB-ARBA"/>
</dbReference>
<evidence type="ECO:0000256" key="2">
    <source>
        <dbReference type="SAM" id="MobiDB-lite"/>
    </source>
</evidence>
<dbReference type="Proteomes" id="UP001236274">
    <property type="component" value="Unassembled WGS sequence"/>
</dbReference>
<accession>A0AAJ1V4F7</accession>